<proteinExistence type="predicted"/>
<keyword evidence="1" id="KW-0560">Oxidoreductase</keyword>
<accession>A0A5C3LFR5</accession>
<dbReference type="InterPro" id="IPR002347">
    <property type="entry name" value="SDR_fam"/>
</dbReference>
<gene>
    <name evidence="2" type="ORF">BDQ12DRAFT_694120</name>
</gene>
<dbReference type="OrthoDB" id="542013at2759"/>
<dbReference type="AlphaFoldDB" id="A0A5C3LFR5"/>
<dbReference type="Proteomes" id="UP000308652">
    <property type="component" value="Unassembled WGS sequence"/>
</dbReference>
<keyword evidence="3" id="KW-1185">Reference proteome</keyword>
<dbReference type="EMBL" id="ML213749">
    <property type="protein sequence ID" value="TFK31455.1"/>
    <property type="molecule type" value="Genomic_DNA"/>
</dbReference>
<name>A0A5C3LFR5_9AGAR</name>
<reference evidence="2 3" key="1">
    <citation type="journal article" date="2019" name="Nat. Ecol. Evol.">
        <title>Megaphylogeny resolves global patterns of mushroom evolution.</title>
        <authorList>
            <person name="Varga T."/>
            <person name="Krizsan K."/>
            <person name="Foldi C."/>
            <person name="Dima B."/>
            <person name="Sanchez-Garcia M."/>
            <person name="Sanchez-Ramirez S."/>
            <person name="Szollosi G.J."/>
            <person name="Szarkandi J.G."/>
            <person name="Papp V."/>
            <person name="Albert L."/>
            <person name="Andreopoulos W."/>
            <person name="Angelini C."/>
            <person name="Antonin V."/>
            <person name="Barry K.W."/>
            <person name="Bougher N.L."/>
            <person name="Buchanan P."/>
            <person name="Buyck B."/>
            <person name="Bense V."/>
            <person name="Catcheside P."/>
            <person name="Chovatia M."/>
            <person name="Cooper J."/>
            <person name="Damon W."/>
            <person name="Desjardin D."/>
            <person name="Finy P."/>
            <person name="Geml J."/>
            <person name="Haridas S."/>
            <person name="Hughes K."/>
            <person name="Justo A."/>
            <person name="Karasinski D."/>
            <person name="Kautmanova I."/>
            <person name="Kiss B."/>
            <person name="Kocsube S."/>
            <person name="Kotiranta H."/>
            <person name="LaButti K.M."/>
            <person name="Lechner B.E."/>
            <person name="Liimatainen K."/>
            <person name="Lipzen A."/>
            <person name="Lukacs Z."/>
            <person name="Mihaltcheva S."/>
            <person name="Morgado L.N."/>
            <person name="Niskanen T."/>
            <person name="Noordeloos M.E."/>
            <person name="Ohm R.A."/>
            <person name="Ortiz-Santana B."/>
            <person name="Ovrebo C."/>
            <person name="Racz N."/>
            <person name="Riley R."/>
            <person name="Savchenko A."/>
            <person name="Shiryaev A."/>
            <person name="Soop K."/>
            <person name="Spirin V."/>
            <person name="Szebenyi C."/>
            <person name="Tomsovsky M."/>
            <person name="Tulloss R.E."/>
            <person name="Uehling J."/>
            <person name="Grigoriev I.V."/>
            <person name="Vagvolgyi C."/>
            <person name="Papp T."/>
            <person name="Martin F.M."/>
            <person name="Miettinen O."/>
            <person name="Hibbett D.S."/>
            <person name="Nagy L.G."/>
        </authorList>
    </citation>
    <scope>NUCLEOTIDE SEQUENCE [LARGE SCALE GENOMIC DNA]</scope>
    <source>
        <strain evidence="2 3">CBS 166.37</strain>
    </source>
</reference>
<dbReference type="PANTHER" id="PTHR43157">
    <property type="entry name" value="PHOSPHATIDYLINOSITOL-GLYCAN BIOSYNTHESIS CLASS F PROTEIN-RELATED"/>
    <property type="match status" value="1"/>
</dbReference>
<protein>
    <recommendedName>
        <fullName evidence="4">Short-chain dehydrogenase</fullName>
    </recommendedName>
</protein>
<evidence type="ECO:0000313" key="3">
    <source>
        <dbReference type="Proteomes" id="UP000308652"/>
    </source>
</evidence>
<dbReference type="GO" id="GO:0016491">
    <property type="term" value="F:oxidoreductase activity"/>
    <property type="evidence" value="ECO:0007669"/>
    <property type="project" value="UniProtKB-KW"/>
</dbReference>
<dbReference type="Gene3D" id="3.40.50.720">
    <property type="entry name" value="NAD(P)-binding Rossmann-like Domain"/>
    <property type="match status" value="1"/>
</dbReference>
<dbReference type="PANTHER" id="PTHR43157:SF31">
    <property type="entry name" value="PHOSPHATIDYLINOSITOL-GLYCAN BIOSYNTHESIS CLASS F PROTEIN"/>
    <property type="match status" value="1"/>
</dbReference>
<dbReference type="SUPFAM" id="SSF51735">
    <property type="entry name" value="NAD(P)-binding Rossmann-fold domains"/>
    <property type="match status" value="1"/>
</dbReference>
<dbReference type="PRINTS" id="PR00081">
    <property type="entry name" value="GDHRDH"/>
</dbReference>
<evidence type="ECO:0008006" key="4">
    <source>
        <dbReference type="Google" id="ProtNLM"/>
    </source>
</evidence>
<evidence type="ECO:0000313" key="2">
    <source>
        <dbReference type="EMBL" id="TFK31455.1"/>
    </source>
</evidence>
<organism evidence="2 3">
    <name type="scientific">Crucibulum laeve</name>
    <dbReference type="NCBI Taxonomy" id="68775"/>
    <lineage>
        <taxon>Eukaryota</taxon>
        <taxon>Fungi</taxon>
        <taxon>Dikarya</taxon>
        <taxon>Basidiomycota</taxon>
        <taxon>Agaricomycotina</taxon>
        <taxon>Agaricomycetes</taxon>
        <taxon>Agaricomycetidae</taxon>
        <taxon>Agaricales</taxon>
        <taxon>Agaricineae</taxon>
        <taxon>Nidulariaceae</taxon>
        <taxon>Crucibulum</taxon>
    </lineage>
</organism>
<sequence length="347" mass="38157">MGKKTALGIVFDQLQTVPPVATADLQGKTVVVIGANTGLGFEAAKHFARMNAGRVILACRSKEKGEAAVARLKEDTGYMKAELWIIDLSKFSSVKAFADRYEKEGGRLDILVENAATMPATDDNGDALLTEDGWETSFQVNNLALSLLAILLLPRMIQTAKAHSTNPRLVVVASEVHFFTTLQPAVVNSTNPLKTFGSKEYCTTSVLGSRYFDTKLMNVFFTRALSDRLGKSPVIVNCVNPGFCRSELRRDLFGVKLALVWAIEKLIARTTEQGSRQLVWAAVGGEEDLDKLRGEYISLQEVHEPSDYALGEEGKVLQERLWENLIGELFTVDPRVKSIVQQLTSSS</sequence>
<dbReference type="STRING" id="68775.A0A5C3LFR5"/>
<dbReference type="InterPro" id="IPR036291">
    <property type="entry name" value="NAD(P)-bd_dom_sf"/>
</dbReference>
<dbReference type="Pfam" id="PF00106">
    <property type="entry name" value="adh_short"/>
    <property type="match status" value="1"/>
</dbReference>
<evidence type="ECO:0000256" key="1">
    <source>
        <dbReference type="ARBA" id="ARBA00023002"/>
    </source>
</evidence>